<comment type="subcellular location">
    <subcellularLocation>
        <location evidence="1 5">Cytoplasm</location>
    </subcellularLocation>
</comment>
<keyword evidence="4 5" id="KW-0963">Cytoplasm</keyword>
<feature type="domain" description="RecX first three-helical" evidence="7">
    <location>
        <begin position="62"/>
        <end position="101"/>
    </location>
</feature>
<proteinExistence type="inferred from homology"/>
<evidence type="ECO:0000313" key="8">
    <source>
        <dbReference type="EMBL" id="OGB73546.1"/>
    </source>
</evidence>
<evidence type="ECO:0000256" key="3">
    <source>
        <dbReference type="ARBA" id="ARBA00018111"/>
    </source>
</evidence>
<dbReference type="InterPro" id="IPR036388">
    <property type="entry name" value="WH-like_DNA-bd_sf"/>
</dbReference>
<gene>
    <name evidence="5" type="primary">recX</name>
    <name evidence="8" type="ORF">A3K51_01680</name>
</gene>
<dbReference type="AlphaFoldDB" id="A0A1F4NQB0"/>
<dbReference type="Pfam" id="PF21981">
    <property type="entry name" value="RecX_HTH3"/>
    <property type="match status" value="1"/>
</dbReference>
<protein>
    <recommendedName>
        <fullName evidence="3 5">Regulatory protein RecX</fullName>
    </recommendedName>
</protein>
<evidence type="ECO:0000256" key="4">
    <source>
        <dbReference type="ARBA" id="ARBA00022490"/>
    </source>
</evidence>
<name>A0A1F4NQB0_UNCK3</name>
<dbReference type="InterPro" id="IPR053926">
    <property type="entry name" value="RecX_HTH_1st"/>
</dbReference>
<dbReference type="PANTHER" id="PTHR33602:SF1">
    <property type="entry name" value="REGULATORY PROTEIN RECX FAMILY PROTEIN"/>
    <property type="match status" value="1"/>
</dbReference>
<comment type="caution">
    <text evidence="8">The sequence shown here is derived from an EMBL/GenBank/DDBJ whole genome shotgun (WGS) entry which is preliminary data.</text>
</comment>
<feature type="domain" description="RecX third three-helical" evidence="6">
    <location>
        <begin position="160"/>
        <end position="202"/>
    </location>
</feature>
<comment type="similarity">
    <text evidence="2 5">Belongs to the RecX family.</text>
</comment>
<dbReference type="InterPro" id="IPR003783">
    <property type="entry name" value="Regulatory_RecX"/>
</dbReference>
<organism evidence="8 9">
    <name type="scientific">candidate division Kazan bacterium RIFCSPLOWO2_01_FULL_45_19</name>
    <dbReference type="NCBI Taxonomy" id="1798538"/>
    <lineage>
        <taxon>Bacteria</taxon>
        <taxon>Bacteria division Kazan-3B-28</taxon>
    </lineage>
</organism>
<evidence type="ECO:0000259" key="7">
    <source>
        <dbReference type="Pfam" id="PF21982"/>
    </source>
</evidence>
<sequence>MVQVTKLSVQVHNPNRANLYVDGKFYKGLDKIVAVRLGLRPGLTLTPFLISQLDQQQTASSAWEFALRSLQRSPKSVSTMRRKLQDKLFPDEVVNQTIQRLIDGKILDDDLLANNLVRYYSANGKRSRKQIWALLKTKQLPTSVINEALANIDGGQEFLAAHKLAQQKNHQWRELGFKVRQQKIAGYLNQRGFQYAVIKQVIDHNQLDAEESA</sequence>
<dbReference type="GO" id="GO:0006282">
    <property type="term" value="P:regulation of DNA repair"/>
    <property type="evidence" value="ECO:0007669"/>
    <property type="project" value="UniProtKB-UniRule"/>
</dbReference>
<dbReference type="Gene3D" id="1.10.10.10">
    <property type="entry name" value="Winged helix-like DNA-binding domain superfamily/Winged helix DNA-binding domain"/>
    <property type="match status" value="2"/>
</dbReference>
<evidence type="ECO:0000313" key="9">
    <source>
        <dbReference type="Proteomes" id="UP000178085"/>
    </source>
</evidence>
<comment type="function">
    <text evidence="5">Modulates RecA activity.</text>
</comment>
<reference evidence="8 9" key="1">
    <citation type="journal article" date="2016" name="Nat. Commun.">
        <title>Thousands of microbial genomes shed light on interconnected biogeochemical processes in an aquifer system.</title>
        <authorList>
            <person name="Anantharaman K."/>
            <person name="Brown C.T."/>
            <person name="Hug L.A."/>
            <person name="Sharon I."/>
            <person name="Castelle C.J."/>
            <person name="Probst A.J."/>
            <person name="Thomas B.C."/>
            <person name="Singh A."/>
            <person name="Wilkins M.J."/>
            <person name="Karaoz U."/>
            <person name="Brodie E.L."/>
            <person name="Williams K.H."/>
            <person name="Hubbard S.S."/>
            <person name="Banfield J.F."/>
        </authorList>
    </citation>
    <scope>NUCLEOTIDE SEQUENCE [LARGE SCALE GENOMIC DNA]</scope>
</reference>
<dbReference type="EMBL" id="METD01000001">
    <property type="protein sequence ID" value="OGB73546.1"/>
    <property type="molecule type" value="Genomic_DNA"/>
</dbReference>
<evidence type="ECO:0000259" key="6">
    <source>
        <dbReference type="Pfam" id="PF21981"/>
    </source>
</evidence>
<dbReference type="Proteomes" id="UP000178085">
    <property type="component" value="Unassembled WGS sequence"/>
</dbReference>
<dbReference type="Pfam" id="PF21982">
    <property type="entry name" value="RecX_HTH1"/>
    <property type="match status" value="1"/>
</dbReference>
<dbReference type="GO" id="GO:0005737">
    <property type="term" value="C:cytoplasm"/>
    <property type="evidence" value="ECO:0007669"/>
    <property type="project" value="UniProtKB-SubCell"/>
</dbReference>
<evidence type="ECO:0000256" key="2">
    <source>
        <dbReference type="ARBA" id="ARBA00009695"/>
    </source>
</evidence>
<dbReference type="HAMAP" id="MF_01114">
    <property type="entry name" value="RecX"/>
    <property type="match status" value="1"/>
</dbReference>
<dbReference type="InterPro" id="IPR053925">
    <property type="entry name" value="RecX_HTH_3rd"/>
</dbReference>
<evidence type="ECO:0000256" key="1">
    <source>
        <dbReference type="ARBA" id="ARBA00004496"/>
    </source>
</evidence>
<dbReference type="PANTHER" id="PTHR33602">
    <property type="entry name" value="REGULATORY PROTEIN RECX FAMILY PROTEIN"/>
    <property type="match status" value="1"/>
</dbReference>
<accession>A0A1F4NQB0</accession>
<evidence type="ECO:0000256" key="5">
    <source>
        <dbReference type="HAMAP-Rule" id="MF_01114"/>
    </source>
</evidence>